<evidence type="ECO:0000313" key="7">
    <source>
        <dbReference type="Proteomes" id="UP000799767"/>
    </source>
</evidence>
<organism evidence="6 7">
    <name type="scientific">Neohortaea acidophila</name>
    <dbReference type="NCBI Taxonomy" id="245834"/>
    <lineage>
        <taxon>Eukaryota</taxon>
        <taxon>Fungi</taxon>
        <taxon>Dikarya</taxon>
        <taxon>Ascomycota</taxon>
        <taxon>Pezizomycotina</taxon>
        <taxon>Dothideomycetes</taxon>
        <taxon>Dothideomycetidae</taxon>
        <taxon>Mycosphaerellales</taxon>
        <taxon>Teratosphaeriaceae</taxon>
        <taxon>Neohortaea</taxon>
    </lineage>
</organism>
<dbReference type="GO" id="GO:0006351">
    <property type="term" value="P:DNA-templated transcription"/>
    <property type="evidence" value="ECO:0007669"/>
    <property type="project" value="InterPro"/>
</dbReference>
<evidence type="ECO:0000256" key="4">
    <source>
        <dbReference type="SAM" id="MobiDB-lite"/>
    </source>
</evidence>
<dbReference type="SMART" id="SM00066">
    <property type="entry name" value="GAL4"/>
    <property type="match status" value="1"/>
</dbReference>
<dbReference type="GO" id="GO:0003677">
    <property type="term" value="F:DNA binding"/>
    <property type="evidence" value="ECO:0007669"/>
    <property type="project" value="InterPro"/>
</dbReference>
<protein>
    <recommendedName>
        <fullName evidence="5">Zn(2)-C6 fungal-type domain-containing protein</fullName>
    </recommendedName>
</protein>
<dbReference type="InterPro" id="IPR001138">
    <property type="entry name" value="Zn2Cys6_DnaBD"/>
</dbReference>
<dbReference type="PANTHER" id="PTHR31001:SF45">
    <property type="entry name" value="ZN(II)2CYS6 TRANSCRIPTION FACTOR (EUROFUNG)"/>
    <property type="match status" value="1"/>
</dbReference>
<dbReference type="SUPFAM" id="SSF57701">
    <property type="entry name" value="Zn2/Cys6 DNA-binding domain"/>
    <property type="match status" value="1"/>
</dbReference>
<dbReference type="PROSITE" id="PS50048">
    <property type="entry name" value="ZN2_CY6_FUNGAL_2"/>
    <property type="match status" value="1"/>
</dbReference>
<dbReference type="PANTHER" id="PTHR31001">
    <property type="entry name" value="UNCHARACTERIZED TRANSCRIPTIONAL REGULATORY PROTEIN"/>
    <property type="match status" value="1"/>
</dbReference>
<reference evidence="6" key="1">
    <citation type="journal article" date="2020" name="Stud. Mycol.">
        <title>101 Dothideomycetes genomes: a test case for predicting lifestyles and emergence of pathogens.</title>
        <authorList>
            <person name="Haridas S."/>
            <person name="Albert R."/>
            <person name="Binder M."/>
            <person name="Bloem J."/>
            <person name="Labutti K."/>
            <person name="Salamov A."/>
            <person name="Andreopoulos B."/>
            <person name="Baker S."/>
            <person name="Barry K."/>
            <person name="Bills G."/>
            <person name="Bluhm B."/>
            <person name="Cannon C."/>
            <person name="Castanera R."/>
            <person name="Culley D."/>
            <person name="Daum C."/>
            <person name="Ezra D."/>
            <person name="Gonzalez J."/>
            <person name="Henrissat B."/>
            <person name="Kuo A."/>
            <person name="Liang C."/>
            <person name="Lipzen A."/>
            <person name="Lutzoni F."/>
            <person name="Magnuson J."/>
            <person name="Mondo S."/>
            <person name="Nolan M."/>
            <person name="Ohm R."/>
            <person name="Pangilinan J."/>
            <person name="Park H.-J."/>
            <person name="Ramirez L."/>
            <person name="Alfaro M."/>
            <person name="Sun H."/>
            <person name="Tritt A."/>
            <person name="Yoshinaga Y."/>
            <person name="Zwiers L.-H."/>
            <person name="Turgeon B."/>
            <person name="Goodwin S."/>
            <person name="Spatafora J."/>
            <person name="Crous P."/>
            <person name="Grigoriev I."/>
        </authorList>
    </citation>
    <scope>NUCLEOTIDE SEQUENCE</scope>
    <source>
        <strain evidence="6">CBS 113389</strain>
    </source>
</reference>
<dbReference type="GO" id="GO:0008270">
    <property type="term" value="F:zinc ion binding"/>
    <property type="evidence" value="ECO:0007669"/>
    <property type="project" value="InterPro"/>
</dbReference>
<dbReference type="Pfam" id="PF04082">
    <property type="entry name" value="Fungal_trans"/>
    <property type="match status" value="1"/>
</dbReference>
<dbReference type="GO" id="GO:0005634">
    <property type="term" value="C:nucleus"/>
    <property type="evidence" value="ECO:0007669"/>
    <property type="project" value="UniProtKB-SubCell"/>
</dbReference>
<dbReference type="AlphaFoldDB" id="A0A6A6PST6"/>
<dbReference type="PROSITE" id="PS00463">
    <property type="entry name" value="ZN2_CY6_FUNGAL_1"/>
    <property type="match status" value="1"/>
</dbReference>
<feature type="domain" description="Zn(2)-C6 fungal-type" evidence="5">
    <location>
        <begin position="8"/>
        <end position="36"/>
    </location>
</feature>
<evidence type="ECO:0000256" key="2">
    <source>
        <dbReference type="ARBA" id="ARBA00022723"/>
    </source>
</evidence>
<dbReference type="GeneID" id="54470761"/>
<evidence type="ECO:0000259" key="5">
    <source>
        <dbReference type="PROSITE" id="PS50048"/>
    </source>
</evidence>
<comment type="subcellular location">
    <subcellularLocation>
        <location evidence="1">Nucleus</location>
    </subcellularLocation>
</comment>
<dbReference type="OrthoDB" id="2269373at2759"/>
<dbReference type="InterPro" id="IPR007219">
    <property type="entry name" value="XnlR_reg_dom"/>
</dbReference>
<dbReference type="CDD" id="cd00067">
    <property type="entry name" value="GAL4"/>
    <property type="match status" value="1"/>
</dbReference>
<evidence type="ECO:0000256" key="1">
    <source>
        <dbReference type="ARBA" id="ARBA00004123"/>
    </source>
</evidence>
<dbReference type="Gene3D" id="4.10.240.10">
    <property type="entry name" value="Zn(2)-C6 fungal-type DNA-binding domain"/>
    <property type="match status" value="1"/>
</dbReference>
<evidence type="ECO:0000256" key="3">
    <source>
        <dbReference type="ARBA" id="ARBA00023242"/>
    </source>
</evidence>
<dbReference type="CDD" id="cd12148">
    <property type="entry name" value="fungal_TF_MHR"/>
    <property type="match status" value="1"/>
</dbReference>
<keyword evidence="3" id="KW-0539">Nucleus</keyword>
<proteinExistence type="predicted"/>
<feature type="region of interest" description="Disordered" evidence="4">
    <location>
        <begin position="75"/>
        <end position="105"/>
    </location>
</feature>
<dbReference type="InterPro" id="IPR050613">
    <property type="entry name" value="Sec_Metabolite_Reg"/>
</dbReference>
<dbReference type="GO" id="GO:0000981">
    <property type="term" value="F:DNA-binding transcription factor activity, RNA polymerase II-specific"/>
    <property type="evidence" value="ECO:0007669"/>
    <property type="project" value="InterPro"/>
</dbReference>
<dbReference type="EMBL" id="MU001636">
    <property type="protein sequence ID" value="KAF2482744.1"/>
    <property type="molecule type" value="Genomic_DNA"/>
</dbReference>
<feature type="compositionally biased region" description="Polar residues" evidence="4">
    <location>
        <begin position="81"/>
        <end position="102"/>
    </location>
</feature>
<sequence>MTQTKALACVACRQRKLRCNRQTPCANCTRSGSTCVPGSTAQRQRKPRFPERQLLNCIRSYESLLRQHKIPFQPLHDKTAVQPSDSAENTPSAEVKLSSPSIGSEAAATPGVKNFWDTINRGFRDGDSAGNSEEDAVPESAVKREWDQFSPDGDQLLFGPRSPVVDLTTAHPTPVESFKLWQIYLDNVNPLLKVTHTPTLQGRFVEAIGDIKSITPSLEALMFSIYSIAILSLTDQACEDNFAAARQELLQRFQLSCQQALWKCNFLRSDHRDSLTALYLYLVSIRSKVAPQALTCMLGVAIRISQRFGIDSESSLATKTPFEAEMWRRLWWALAIYDARVQELASVKASTLNPIWDCAVPLNTNDSDLRPEMKEASPSQNTPSESIHVVVRSAIAHGLRHTAFHLDLTRPILKSLEHKASYGSEIEELQDRIESQYLRHCDKSNSVHFMTIWTARTYLTKLRLLECQSLYLTSTTGPSNQQLEEMANLALRVLECDTTVMTSPLTTGFVWLNHANFPFPAYLHLLQDLKKRPGTKHAQQAWETMSANFDTWFGARFRPDSPFFRIFARLVLKAWEAGEAVRNGTGGGKYVLPKFVGIIRDAQDEDVPAASDATANTQTGYGSGIENLQTTMPVSVNLEGPYKHADWIGYYELAWPDMYNDTLGTNVPAAEMMSFDWAGMRGWSGSGYG</sequence>
<evidence type="ECO:0000313" key="6">
    <source>
        <dbReference type="EMBL" id="KAF2482744.1"/>
    </source>
</evidence>
<dbReference type="Proteomes" id="UP000799767">
    <property type="component" value="Unassembled WGS sequence"/>
</dbReference>
<keyword evidence="7" id="KW-1185">Reference proteome</keyword>
<keyword evidence="2" id="KW-0479">Metal-binding</keyword>
<dbReference type="Pfam" id="PF00172">
    <property type="entry name" value="Zn_clus"/>
    <property type="match status" value="1"/>
</dbReference>
<dbReference type="InterPro" id="IPR036864">
    <property type="entry name" value="Zn2-C6_fun-type_DNA-bd_sf"/>
</dbReference>
<gene>
    <name evidence="6" type="ORF">BDY17DRAFT_165541</name>
</gene>
<name>A0A6A6PST6_9PEZI</name>
<dbReference type="RefSeq" id="XP_033589314.1">
    <property type="nucleotide sequence ID" value="XM_033729759.1"/>
</dbReference>
<accession>A0A6A6PST6</accession>